<keyword evidence="1" id="KW-1133">Transmembrane helix</keyword>
<evidence type="ECO:0000256" key="1">
    <source>
        <dbReference type="SAM" id="Phobius"/>
    </source>
</evidence>
<sequence length="209" mass="23163">MVLLLIAGIPVTVILAATWLWWFVVRGDLDLVGMLGTANRGELIQPPRALAQVEFTAARGAVPPWADRDHQWSLLVANSGPDCGPQCEHNLYLTRQIHMAMGKEVPRIRRLYVADRSPMETALAVAELSDQRPLPVDFPALLATEHRGLSPLQIEAAAFQDLFPEQLAAADTWYLVDPAGWLMMAYDGDDSYKDVISDLKFLLKNSGDQ</sequence>
<organism evidence="2 3">
    <name type="scientific">Kineobactrum salinum</name>
    <dbReference type="NCBI Taxonomy" id="2708301"/>
    <lineage>
        <taxon>Bacteria</taxon>
        <taxon>Pseudomonadati</taxon>
        <taxon>Pseudomonadota</taxon>
        <taxon>Gammaproteobacteria</taxon>
        <taxon>Cellvibrionales</taxon>
        <taxon>Halieaceae</taxon>
        <taxon>Kineobactrum</taxon>
    </lineage>
</organism>
<proteinExistence type="predicted"/>
<dbReference type="SUPFAM" id="SSF52833">
    <property type="entry name" value="Thioredoxin-like"/>
    <property type="match status" value="1"/>
</dbReference>
<dbReference type="EMBL" id="CP048711">
    <property type="protein sequence ID" value="QIB67619.1"/>
    <property type="molecule type" value="Genomic_DNA"/>
</dbReference>
<reference evidence="2 3" key="1">
    <citation type="submission" date="2020-02" db="EMBL/GenBank/DDBJ databases">
        <title>Genome sequencing for Kineobactrum sp. M2.</title>
        <authorList>
            <person name="Park S.-J."/>
        </authorList>
    </citation>
    <scope>NUCLEOTIDE SEQUENCE [LARGE SCALE GENOMIC DNA]</scope>
    <source>
        <strain evidence="2 3">M2</strain>
    </source>
</reference>
<protein>
    <recommendedName>
        <fullName evidence="4">Thioredoxin domain-containing protein</fullName>
    </recommendedName>
</protein>
<dbReference type="KEGG" id="kim:G3T16_09875"/>
<evidence type="ECO:0000313" key="3">
    <source>
        <dbReference type="Proteomes" id="UP000477680"/>
    </source>
</evidence>
<dbReference type="InterPro" id="IPR036249">
    <property type="entry name" value="Thioredoxin-like_sf"/>
</dbReference>
<dbReference type="Proteomes" id="UP000477680">
    <property type="component" value="Chromosome"/>
</dbReference>
<evidence type="ECO:0008006" key="4">
    <source>
        <dbReference type="Google" id="ProtNLM"/>
    </source>
</evidence>
<gene>
    <name evidence="2" type="ORF">G3T16_09875</name>
</gene>
<feature type="transmembrane region" description="Helical" evidence="1">
    <location>
        <begin position="6"/>
        <end position="25"/>
    </location>
</feature>
<accession>A0A6C0U8B1</accession>
<dbReference type="AlphaFoldDB" id="A0A6C0U8B1"/>
<keyword evidence="1" id="KW-0812">Transmembrane</keyword>
<keyword evidence="1" id="KW-0472">Membrane</keyword>
<keyword evidence="3" id="KW-1185">Reference proteome</keyword>
<name>A0A6C0U8B1_9GAMM</name>
<evidence type="ECO:0000313" key="2">
    <source>
        <dbReference type="EMBL" id="QIB67619.1"/>
    </source>
</evidence>